<feature type="region of interest" description="Disordered" evidence="7">
    <location>
        <begin position="173"/>
        <end position="206"/>
    </location>
</feature>
<dbReference type="Gene3D" id="3.40.50.150">
    <property type="entry name" value="Vaccinia Virus protein VP39"/>
    <property type="match status" value="1"/>
</dbReference>
<keyword evidence="4" id="KW-0808">Transferase</keyword>
<dbReference type="PANTHER" id="PTHR10920:SF18">
    <property type="entry name" value="RRNA METHYLTRANSFERASE 2, MITOCHONDRIAL"/>
    <property type="match status" value="1"/>
</dbReference>
<evidence type="ECO:0000256" key="3">
    <source>
        <dbReference type="ARBA" id="ARBA00022603"/>
    </source>
</evidence>
<organism evidence="9 10">
    <name type="scientific">Phialemonium thermophilum</name>
    <dbReference type="NCBI Taxonomy" id="223376"/>
    <lineage>
        <taxon>Eukaryota</taxon>
        <taxon>Fungi</taxon>
        <taxon>Dikarya</taxon>
        <taxon>Ascomycota</taxon>
        <taxon>Pezizomycotina</taxon>
        <taxon>Sordariomycetes</taxon>
        <taxon>Sordariomycetidae</taxon>
        <taxon>Cephalothecales</taxon>
        <taxon>Cephalothecaceae</taxon>
        <taxon>Phialemonium</taxon>
    </lineage>
</organism>
<dbReference type="PANTHER" id="PTHR10920">
    <property type="entry name" value="RIBOSOMAL RNA METHYLTRANSFERASE"/>
    <property type="match status" value="1"/>
</dbReference>
<accession>A0ABR3XZI0</accession>
<evidence type="ECO:0000259" key="8">
    <source>
        <dbReference type="Pfam" id="PF01728"/>
    </source>
</evidence>
<proteinExistence type="inferred from homology"/>
<dbReference type="InterPro" id="IPR050082">
    <property type="entry name" value="RNA_methyltr_RlmE"/>
</dbReference>
<sequence>MRGPCRSMVHCRQVLTRKLPEQVFLRRAPVGASGPELAGSWRNTAPLIAPLILGLRCPQFRSSSSSSRWVQRQAKDYLVRDAKVRGLKSRAAFKLLEIDDKYRLFKKGNVVVDLGYAPGSWSQVALDRTGRNGLVVGIDIIPAQPPKGVSTLQGNFLSPGVQDMVKQFLREHHRKRLQRHQPAAESNPTRSAEASTTDPDDTDDHIKAIAADGGKLEEMTGPSSEPADIVLDKPSYVDAERAAAAEELTSQSELKGAAKLGEPEWLVDVVLSDMLMNTSGNSFKDHAGSMDLCMAALTFASDALKPGGHFVCKFYQGSEDKAFEKKLKKMFKRVHREKPESSRQSSKEAYFVAIDRKQGVTLAELEDNRA</sequence>
<dbReference type="Proteomes" id="UP001586593">
    <property type="component" value="Unassembled WGS sequence"/>
</dbReference>
<evidence type="ECO:0000256" key="5">
    <source>
        <dbReference type="ARBA" id="ARBA00022691"/>
    </source>
</evidence>
<protein>
    <recommendedName>
        <fullName evidence="6">rRNA methyltransferase 2, mitochondrial</fullName>
    </recommendedName>
</protein>
<evidence type="ECO:0000313" key="9">
    <source>
        <dbReference type="EMBL" id="KAL1881433.1"/>
    </source>
</evidence>
<name>A0ABR3XZI0_9PEZI</name>
<dbReference type="InterPro" id="IPR002877">
    <property type="entry name" value="RNA_MeTrfase_FtsJ_dom"/>
</dbReference>
<keyword evidence="5" id="KW-0949">S-adenosyl-L-methionine</keyword>
<feature type="domain" description="Ribosomal RNA methyltransferase FtsJ" evidence="8">
    <location>
        <begin position="88"/>
        <end position="355"/>
    </location>
</feature>
<keyword evidence="3" id="KW-0489">Methyltransferase</keyword>
<feature type="compositionally biased region" description="Polar residues" evidence="7">
    <location>
        <begin position="184"/>
        <end position="197"/>
    </location>
</feature>
<comment type="caution">
    <text evidence="9">The sequence shown here is derived from an EMBL/GenBank/DDBJ whole genome shotgun (WGS) entry which is preliminary data.</text>
</comment>
<keyword evidence="2" id="KW-0698">rRNA processing</keyword>
<evidence type="ECO:0000313" key="10">
    <source>
        <dbReference type="Proteomes" id="UP001586593"/>
    </source>
</evidence>
<dbReference type="SUPFAM" id="SSF53335">
    <property type="entry name" value="S-adenosyl-L-methionine-dependent methyltransferases"/>
    <property type="match status" value="1"/>
</dbReference>
<evidence type="ECO:0000256" key="7">
    <source>
        <dbReference type="SAM" id="MobiDB-lite"/>
    </source>
</evidence>
<dbReference type="InterPro" id="IPR015507">
    <property type="entry name" value="rRNA-MeTfrase_E"/>
</dbReference>
<keyword evidence="10" id="KW-1185">Reference proteome</keyword>
<dbReference type="EMBL" id="JAZHXJ010000023">
    <property type="protein sequence ID" value="KAL1881433.1"/>
    <property type="molecule type" value="Genomic_DNA"/>
</dbReference>
<dbReference type="HAMAP" id="MF_01547">
    <property type="entry name" value="RNA_methyltr_E"/>
    <property type="match status" value="1"/>
</dbReference>
<evidence type="ECO:0000256" key="6">
    <source>
        <dbReference type="ARBA" id="ARBA00041184"/>
    </source>
</evidence>
<dbReference type="Pfam" id="PF01728">
    <property type="entry name" value="FtsJ"/>
    <property type="match status" value="1"/>
</dbReference>
<gene>
    <name evidence="9" type="ORF">VTK73DRAFT_3951</name>
</gene>
<comment type="similarity">
    <text evidence="1">Belongs to the class I-like SAM-binding methyltransferase superfamily. RNA methyltransferase RlmE family.</text>
</comment>
<evidence type="ECO:0000256" key="2">
    <source>
        <dbReference type="ARBA" id="ARBA00022552"/>
    </source>
</evidence>
<evidence type="ECO:0000256" key="1">
    <source>
        <dbReference type="ARBA" id="ARBA00009258"/>
    </source>
</evidence>
<reference evidence="9 10" key="1">
    <citation type="journal article" date="2024" name="Commun. Biol.">
        <title>Comparative genomic analysis of thermophilic fungi reveals convergent evolutionary adaptations and gene losses.</title>
        <authorList>
            <person name="Steindorff A.S."/>
            <person name="Aguilar-Pontes M.V."/>
            <person name="Robinson A.J."/>
            <person name="Andreopoulos B."/>
            <person name="LaButti K."/>
            <person name="Kuo A."/>
            <person name="Mondo S."/>
            <person name="Riley R."/>
            <person name="Otillar R."/>
            <person name="Haridas S."/>
            <person name="Lipzen A."/>
            <person name="Grimwood J."/>
            <person name="Schmutz J."/>
            <person name="Clum A."/>
            <person name="Reid I.D."/>
            <person name="Moisan M.C."/>
            <person name="Butler G."/>
            <person name="Nguyen T.T.M."/>
            <person name="Dewar K."/>
            <person name="Conant G."/>
            <person name="Drula E."/>
            <person name="Henrissat B."/>
            <person name="Hansel C."/>
            <person name="Singer S."/>
            <person name="Hutchinson M.I."/>
            <person name="de Vries R.P."/>
            <person name="Natvig D.O."/>
            <person name="Powell A.J."/>
            <person name="Tsang A."/>
            <person name="Grigoriev I.V."/>
        </authorList>
    </citation>
    <scope>NUCLEOTIDE SEQUENCE [LARGE SCALE GENOMIC DNA]</scope>
    <source>
        <strain evidence="9 10">ATCC 24622</strain>
    </source>
</reference>
<dbReference type="InterPro" id="IPR029063">
    <property type="entry name" value="SAM-dependent_MTases_sf"/>
</dbReference>
<evidence type="ECO:0000256" key="4">
    <source>
        <dbReference type="ARBA" id="ARBA00022679"/>
    </source>
</evidence>